<name>A0A1H3TKH4_9PSEU</name>
<reference evidence="3" key="1">
    <citation type="submission" date="2016-10" db="EMBL/GenBank/DDBJ databases">
        <authorList>
            <person name="Varghese N."/>
            <person name="Submissions S."/>
        </authorList>
    </citation>
    <scope>NUCLEOTIDE SEQUENCE [LARGE SCALE GENOMIC DNA]</scope>
    <source>
        <strain evidence="3">CGMCC 4.3530</strain>
    </source>
</reference>
<sequence>MLLAIHRHDVVRILAELLPGTNVGVVQQSVEVASDRSGNDADLGGWAGRAEGPR</sequence>
<evidence type="ECO:0000256" key="1">
    <source>
        <dbReference type="SAM" id="MobiDB-lite"/>
    </source>
</evidence>
<organism evidence="2 3">
    <name type="scientific">Saccharopolyspora shandongensis</name>
    <dbReference type="NCBI Taxonomy" id="418495"/>
    <lineage>
        <taxon>Bacteria</taxon>
        <taxon>Bacillati</taxon>
        <taxon>Actinomycetota</taxon>
        <taxon>Actinomycetes</taxon>
        <taxon>Pseudonocardiales</taxon>
        <taxon>Pseudonocardiaceae</taxon>
        <taxon>Saccharopolyspora</taxon>
    </lineage>
</organism>
<proteinExistence type="predicted"/>
<dbReference type="Proteomes" id="UP000199529">
    <property type="component" value="Unassembled WGS sequence"/>
</dbReference>
<evidence type="ECO:0000313" key="3">
    <source>
        <dbReference type="Proteomes" id="UP000199529"/>
    </source>
</evidence>
<gene>
    <name evidence="2" type="ORF">SAMN05216215_108618</name>
</gene>
<dbReference type="EMBL" id="FNOK01000086">
    <property type="protein sequence ID" value="SDZ50792.1"/>
    <property type="molecule type" value="Genomic_DNA"/>
</dbReference>
<keyword evidence="3" id="KW-1185">Reference proteome</keyword>
<dbReference type="AlphaFoldDB" id="A0A1H3TKH4"/>
<evidence type="ECO:0000313" key="2">
    <source>
        <dbReference type="EMBL" id="SDZ50792.1"/>
    </source>
</evidence>
<accession>A0A1H3TKH4</accession>
<feature type="region of interest" description="Disordered" evidence="1">
    <location>
        <begin position="34"/>
        <end position="54"/>
    </location>
</feature>
<dbReference type="RefSeq" id="WP_177227024.1">
    <property type="nucleotide sequence ID" value="NZ_FNOK01000086.1"/>
</dbReference>
<protein>
    <submittedName>
        <fullName evidence="2">Uncharacterized protein</fullName>
    </submittedName>
</protein>